<proteinExistence type="predicted"/>
<organism evidence="2 3">
    <name type="scientific">Lactuca virosa</name>
    <dbReference type="NCBI Taxonomy" id="75947"/>
    <lineage>
        <taxon>Eukaryota</taxon>
        <taxon>Viridiplantae</taxon>
        <taxon>Streptophyta</taxon>
        <taxon>Embryophyta</taxon>
        <taxon>Tracheophyta</taxon>
        <taxon>Spermatophyta</taxon>
        <taxon>Magnoliopsida</taxon>
        <taxon>eudicotyledons</taxon>
        <taxon>Gunneridae</taxon>
        <taxon>Pentapetalae</taxon>
        <taxon>asterids</taxon>
        <taxon>campanulids</taxon>
        <taxon>Asterales</taxon>
        <taxon>Asteraceae</taxon>
        <taxon>Cichorioideae</taxon>
        <taxon>Cichorieae</taxon>
        <taxon>Lactucinae</taxon>
        <taxon>Lactuca</taxon>
    </lineage>
</organism>
<sequence length="158" mass="17703">MRPPPASMLLKRHHHDLLPTMSRATVSSVKNREQTVGSSLCELRATRITRSGICQPAAGVSSAGLQQCQVEAVLLFVEDQHTQDGPDSLQTQKGFFHSDNNAPNPKQNDLPPSYLPSSDNFTYVAIFPKKRPEVPLLPDNRCRPPFNDIVRSKHYFLR</sequence>
<reference evidence="2 3" key="1">
    <citation type="submission" date="2022-01" db="EMBL/GenBank/DDBJ databases">
        <authorList>
            <person name="Xiong W."/>
            <person name="Schranz E."/>
        </authorList>
    </citation>
    <scope>NUCLEOTIDE SEQUENCE [LARGE SCALE GENOMIC DNA]</scope>
</reference>
<dbReference type="EMBL" id="CAKMRJ010000002">
    <property type="protein sequence ID" value="CAH1415892.1"/>
    <property type="molecule type" value="Genomic_DNA"/>
</dbReference>
<feature type="region of interest" description="Disordered" evidence="1">
    <location>
        <begin position="82"/>
        <end position="111"/>
    </location>
</feature>
<evidence type="ECO:0000313" key="2">
    <source>
        <dbReference type="EMBL" id="CAH1415892.1"/>
    </source>
</evidence>
<feature type="compositionally biased region" description="Polar residues" evidence="1">
    <location>
        <begin position="85"/>
        <end position="107"/>
    </location>
</feature>
<protein>
    <submittedName>
        <fullName evidence="2">Uncharacterized protein</fullName>
    </submittedName>
</protein>
<gene>
    <name evidence="2" type="ORF">LVIROSA_LOCUS3703</name>
</gene>
<evidence type="ECO:0000313" key="3">
    <source>
        <dbReference type="Proteomes" id="UP001157418"/>
    </source>
</evidence>
<dbReference type="AlphaFoldDB" id="A0AAU9LQN1"/>
<name>A0AAU9LQN1_9ASTR</name>
<evidence type="ECO:0000256" key="1">
    <source>
        <dbReference type="SAM" id="MobiDB-lite"/>
    </source>
</evidence>
<comment type="caution">
    <text evidence="2">The sequence shown here is derived from an EMBL/GenBank/DDBJ whole genome shotgun (WGS) entry which is preliminary data.</text>
</comment>
<keyword evidence="3" id="KW-1185">Reference proteome</keyword>
<dbReference type="Proteomes" id="UP001157418">
    <property type="component" value="Unassembled WGS sequence"/>
</dbReference>
<accession>A0AAU9LQN1</accession>